<dbReference type="AlphaFoldDB" id="A0A443PBB9"/>
<proteinExistence type="predicted"/>
<dbReference type="Proteomes" id="UP000283530">
    <property type="component" value="Unassembled WGS sequence"/>
</dbReference>
<sequence length="318" mass="37439">MRKNGKVPLQINDGETAPCCENASMFTTRVSWIIKQYCDMSYARWSAVPQAKKEELIARVKSDFVFDWERENHRLTVTKQLRKRFNSFHHDLHKIYLKYGSHEEVLANGTSLVDPLVWVKLCGRWGSDEFKKMSAQNRENRKKLTINHTSGRKSFVWILELKCAGNNSTNMIDFYKVTRWLKKKNAFVTADTEETYKKMQGRMDGLELEQRTDEAAATVFREVLGHRPGYAWGLGEMVIPESSRQRDQLKMQQYMSEIERQKQDAEQHRRDAEQYKSQLEEMRAEGGFLIFEKPFEQGVQLNHRYLKSEGTRMAFVMR</sequence>
<keyword evidence="3" id="KW-1185">Reference proteome</keyword>
<dbReference type="Pfam" id="PF03004">
    <property type="entry name" value="Transposase_24"/>
    <property type="match status" value="1"/>
</dbReference>
<comment type="caution">
    <text evidence="2">The sequence shown here is derived from an EMBL/GenBank/DDBJ whole genome shotgun (WGS) entry which is preliminary data.</text>
</comment>
<keyword evidence="1" id="KW-0175">Coiled coil</keyword>
<dbReference type="OrthoDB" id="1292058at2759"/>
<reference evidence="2 3" key="1">
    <citation type="journal article" date="2019" name="Nat. Plants">
        <title>Stout camphor tree genome fills gaps in understanding of flowering plant genome evolution.</title>
        <authorList>
            <person name="Chaw S.M."/>
            <person name="Liu Y.C."/>
            <person name="Wu Y.W."/>
            <person name="Wang H.Y."/>
            <person name="Lin C.I."/>
            <person name="Wu C.S."/>
            <person name="Ke H.M."/>
            <person name="Chang L.Y."/>
            <person name="Hsu C.Y."/>
            <person name="Yang H.T."/>
            <person name="Sudianto E."/>
            <person name="Hsu M.H."/>
            <person name="Wu K.P."/>
            <person name="Wang L.N."/>
            <person name="Leebens-Mack J.H."/>
            <person name="Tsai I.J."/>
        </authorList>
    </citation>
    <scope>NUCLEOTIDE SEQUENCE [LARGE SCALE GENOMIC DNA]</scope>
    <source>
        <strain evidence="3">cv. Chaw 1501</strain>
        <tissue evidence="2">Young leaves</tissue>
    </source>
</reference>
<accession>A0A443PBB9</accession>
<organism evidence="2 3">
    <name type="scientific">Cinnamomum micranthum f. kanehirae</name>
    <dbReference type="NCBI Taxonomy" id="337451"/>
    <lineage>
        <taxon>Eukaryota</taxon>
        <taxon>Viridiplantae</taxon>
        <taxon>Streptophyta</taxon>
        <taxon>Embryophyta</taxon>
        <taxon>Tracheophyta</taxon>
        <taxon>Spermatophyta</taxon>
        <taxon>Magnoliopsida</taxon>
        <taxon>Magnoliidae</taxon>
        <taxon>Laurales</taxon>
        <taxon>Lauraceae</taxon>
        <taxon>Cinnamomum</taxon>
    </lineage>
</organism>
<evidence type="ECO:0000313" key="2">
    <source>
        <dbReference type="EMBL" id="RWR88040.1"/>
    </source>
</evidence>
<dbReference type="PANTHER" id="PTHR33499">
    <property type="entry name" value="OS12G0282400 PROTEIN-RELATED"/>
    <property type="match status" value="1"/>
</dbReference>
<gene>
    <name evidence="2" type="ORF">CKAN_01702000</name>
</gene>
<name>A0A443PBB9_9MAGN</name>
<dbReference type="EMBL" id="QPKB01000007">
    <property type="protein sequence ID" value="RWR88040.1"/>
    <property type="molecule type" value="Genomic_DNA"/>
</dbReference>
<dbReference type="PANTHER" id="PTHR33499:SF11">
    <property type="entry name" value="NO APICAL MERISTEM-ASSOCIATED C-TERMINAL DOMAIN-CONTAINING PROTEIN"/>
    <property type="match status" value="1"/>
</dbReference>
<protein>
    <submittedName>
        <fullName evidence="2">Uncharacterized protein</fullName>
    </submittedName>
</protein>
<feature type="coiled-coil region" evidence="1">
    <location>
        <begin position="244"/>
        <end position="285"/>
    </location>
</feature>
<evidence type="ECO:0000313" key="3">
    <source>
        <dbReference type="Proteomes" id="UP000283530"/>
    </source>
</evidence>
<evidence type="ECO:0000256" key="1">
    <source>
        <dbReference type="SAM" id="Coils"/>
    </source>
</evidence>
<dbReference type="InterPro" id="IPR004252">
    <property type="entry name" value="Probable_transposase_24"/>
</dbReference>